<evidence type="ECO:0000313" key="2">
    <source>
        <dbReference type="EMBL" id="MFC3515658.1"/>
    </source>
</evidence>
<keyword evidence="3" id="KW-1185">Reference proteome</keyword>
<reference evidence="3" key="1">
    <citation type="journal article" date="2019" name="Int. J. Syst. Evol. Microbiol.">
        <title>The Global Catalogue of Microorganisms (GCM) 10K type strain sequencing project: providing services to taxonomists for standard genome sequencing and annotation.</title>
        <authorList>
            <consortium name="The Broad Institute Genomics Platform"/>
            <consortium name="The Broad Institute Genome Sequencing Center for Infectious Disease"/>
            <person name="Wu L."/>
            <person name="Ma J."/>
        </authorList>
    </citation>
    <scope>NUCLEOTIDE SEQUENCE [LARGE SCALE GENOMIC DNA]</scope>
    <source>
        <strain evidence="3">CGMCC 4.7682</strain>
    </source>
</reference>
<organism evidence="2 3">
    <name type="scientific">Amycolatopsis halotolerans</name>
    <dbReference type="NCBI Taxonomy" id="330083"/>
    <lineage>
        <taxon>Bacteria</taxon>
        <taxon>Bacillati</taxon>
        <taxon>Actinomycetota</taxon>
        <taxon>Actinomycetes</taxon>
        <taxon>Pseudonocardiales</taxon>
        <taxon>Pseudonocardiaceae</taxon>
        <taxon>Amycolatopsis</taxon>
    </lineage>
</organism>
<dbReference type="EMBL" id="JBHRWI010000052">
    <property type="protein sequence ID" value="MFC3515658.1"/>
    <property type="molecule type" value="Genomic_DNA"/>
</dbReference>
<comment type="caution">
    <text evidence="2">The sequence shown here is derived from an EMBL/GenBank/DDBJ whole genome shotgun (WGS) entry which is preliminary data.</text>
</comment>
<name>A0ABV7QR91_9PSEU</name>
<feature type="compositionally biased region" description="Basic and acidic residues" evidence="1">
    <location>
        <begin position="1"/>
        <end position="18"/>
    </location>
</feature>
<feature type="region of interest" description="Disordered" evidence="1">
    <location>
        <begin position="1"/>
        <end position="43"/>
    </location>
</feature>
<dbReference type="Proteomes" id="UP001595764">
    <property type="component" value="Unassembled WGS sequence"/>
</dbReference>
<evidence type="ECO:0000313" key="3">
    <source>
        <dbReference type="Proteomes" id="UP001595764"/>
    </source>
</evidence>
<proteinExistence type="predicted"/>
<accession>A0ABV7QR91</accession>
<gene>
    <name evidence="2" type="ORF">ACFORO_36240</name>
</gene>
<evidence type="ECO:0000256" key="1">
    <source>
        <dbReference type="SAM" id="MobiDB-lite"/>
    </source>
</evidence>
<dbReference type="RefSeq" id="WP_377871820.1">
    <property type="nucleotide sequence ID" value="NZ_JBHMAY010000034.1"/>
</dbReference>
<feature type="compositionally biased region" description="Acidic residues" evidence="1">
    <location>
        <begin position="19"/>
        <end position="28"/>
    </location>
</feature>
<sequence>MSDTDRAELPDPEWRSYVDEEQQEEFELPDPFATPPPDPNSQG</sequence>
<feature type="compositionally biased region" description="Pro residues" evidence="1">
    <location>
        <begin position="32"/>
        <end position="43"/>
    </location>
</feature>
<protein>
    <submittedName>
        <fullName evidence="2">Uncharacterized protein</fullName>
    </submittedName>
</protein>